<keyword evidence="8 9" id="KW-0961">Cell wall biogenesis/degradation</keyword>
<keyword evidence="4" id="KW-0808">Transferase</keyword>
<evidence type="ECO:0000313" key="12">
    <source>
        <dbReference type="EMBL" id="KHJ55678.1"/>
    </source>
</evidence>
<dbReference type="RefSeq" id="WP_039188679.1">
    <property type="nucleotide sequence ID" value="NZ_JAQRFV010000018.1"/>
</dbReference>
<name>A0A0B1Q4A5_9HYPH</name>
<dbReference type="AlphaFoldDB" id="A0A0B1Q4A5"/>
<dbReference type="CDD" id="cd16913">
    <property type="entry name" value="YkuD_like"/>
    <property type="match status" value="1"/>
</dbReference>
<evidence type="ECO:0000256" key="9">
    <source>
        <dbReference type="PROSITE-ProRule" id="PRU01373"/>
    </source>
</evidence>
<evidence type="ECO:0000256" key="4">
    <source>
        <dbReference type="ARBA" id="ARBA00022679"/>
    </source>
</evidence>
<evidence type="ECO:0000256" key="2">
    <source>
        <dbReference type="ARBA" id="ARBA00005992"/>
    </source>
</evidence>
<feature type="domain" description="L,D-TPase catalytic" evidence="11">
    <location>
        <begin position="69"/>
        <end position="206"/>
    </location>
</feature>
<dbReference type="EMBL" id="JRFJ01000001">
    <property type="protein sequence ID" value="KHJ55678.1"/>
    <property type="molecule type" value="Genomic_DNA"/>
</dbReference>
<protein>
    <recommendedName>
        <fullName evidence="11">L,D-TPase catalytic domain-containing protein</fullName>
    </recommendedName>
</protein>
<keyword evidence="6 9" id="KW-0133">Cell shape</keyword>
<sequence>MKNLRLAGAVLVSLAALGSALPAAAQTTRYYDHTEQRWVQGTRETRAMPAPDKRFARTPVLISTREKVGTIIIDTDRKFLYHVHADGKATRYGVGVGKEGFSWGGAMSVGRKAEWPGWTPPARMRERERAKGRILPAYMEGGPNNPLGARALYLYRGGKDSLFRIHGTNQPWTIGQNMSSGCIRMMNEDVTHLYENVSPGTKVVVIGPGGAGRDAVYTEKAVGRYKQPGFLANIFGG</sequence>
<dbReference type="GO" id="GO:0016757">
    <property type="term" value="F:glycosyltransferase activity"/>
    <property type="evidence" value="ECO:0007669"/>
    <property type="project" value="UniProtKB-KW"/>
</dbReference>
<comment type="similarity">
    <text evidence="2">Belongs to the YkuD family.</text>
</comment>
<comment type="caution">
    <text evidence="12">The sequence shown here is derived from an EMBL/GenBank/DDBJ whole genome shotgun (WGS) entry which is preliminary data.</text>
</comment>
<dbReference type="GO" id="GO:0071555">
    <property type="term" value="P:cell wall organization"/>
    <property type="evidence" value="ECO:0007669"/>
    <property type="project" value="UniProtKB-UniRule"/>
</dbReference>
<dbReference type="FunFam" id="2.40.440.10:FF:000002">
    <property type="entry name" value="L,D-transpeptidase ErfK/SrfK"/>
    <property type="match status" value="1"/>
</dbReference>
<dbReference type="PANTHER" id="PTHR30582:SF24">
    <property type="entry name" value="L,D-TRANSPEPTIDASE ERFK_SRFK-RELATED"/>
    <property type="match status" value="1"/>
</dbReference>
<evidence type="ECO:0000313" key="13">
    <source>
        <dbReference type="Proteomes" id="UP000030826"/>
    </source>
</evidence>
<proteinExistence type="inferred from homology"/>
<gene>
    <name evidence="12" type="ORF">LA66_03260</name>
</gene>
<feature type="active site" description="Nucleophile" evidence="9">
    <location>
        <position position="182"/>
    </location>
</feature>
<dbReference type="Proteomes" id="UP000030826">
    <property type="component" value="Unassembled WGS sequence"/>
</dbReference>
<keyword evidence="3" id="KW-0328">Glycosyltransferase</keyword>
<feature type="active site" description="Proton donor/acceptor" evidence="9">
    <location>
        <position position="166"/>
    </location>
</feature>
<comment type="pathway">
    <text evidence="1 9">Cell wall biogenesis; peptidoglycan biosynthesis.</text>
</comment>
<keyword evidence="10" id="KW-0732">Signal</keyword>
<organism evidence="12 13">
    <name type="scientific">Aureimonas altamirensis</name>
    <dbReference type="NCBI Taxonomy" id="370622"/>
    <lineage>
        <taxon>Bacteria</taxon>
        <taxon>Pseudomonadati</taxon>
        <taxon>Pseudomonadota</taxon>
        <taxon>Alphaproteobacteria</taxon>
        <taxon>Hyphomicrobiales</taxon>
        <taxon>Aurantimonadaceae</taxon>
        <taxon>Aureimonas</taxon>
    </lineage>
</organism>
<dbReference type="InterPro" id="IPR038063">
    <property type="entry name" value="Transpep_catalytic_dom"/>
</dbReference>
<dbReference type="GO" id="GO:0005576">
    <property type="term" value="C:extracellular region"/>
    <property type="evidence" value="ECO:0007669"/>
    <property type="project" value="TreeGrafter"/>
</dbReference>
<evidence type="ECO:0000256" key="7">
    <source>
        <dbReference type="ARBA" id="ARBA00022984"/>
    </source>
</evidence>
<evidence type="ECO:0000256" key="1">
    <source>
        <dbReference type="ARBA" id="ARBA00004752"/>
    </source>
</evidence>
<dbReference type="PROSITE" id="PS52029">
    <property type="entry name" value="LD_TPASE"/>
    <property type="match status" value="1"/>
</dbReference>
<dbReference type="SUPFAM" id="SSF141523">
    <property type="entry name" value="L,D-transpeptidase catalytic domain-like"/>
    <property type="match status" value="1"/>
</dbReference>
<reference evidence="12 13" key="1">
    <citation type="submission" date="2014-09" db="EMBL/GenBank/DDBJ databases">
        <title>Isolation and characterization of Aurantimonas altamirensis ON-56566 from clinical sample following a dog bite.</title>
        <authorList>
            <person name="Eshaghi A."/>
            <person name="Li A."/>
            <person name="Shahinas D."/>
            <person name="Bahn P."/>
            <person name="Kus J.V."/>
            <person name="Patel S.N."/>
        </authorList>
    </citation>
    <scope>NUCLEOTIDE SEQUENCE [LARGE SCALE GENOMIC DNA]</scope>
    <source>
        <strain evidence="12 13">ON-56566</strain>
    </source>
</reference>
<feature type="signal peptide" evidence="10">
    <location>
        <begin position="1"/>
        <end position="25"/>
    </location>
</feature>
<evidence type="ECO:0000256" key="10">
    <source>
        <dbReference type="SAM" id="SignalP"/>
    </source>
</evidence>
<dbReference type="GO" id="GO:0018104">
    <property type="term" value="P:peptidoglycan-protein cross-linking"/>
    <property type="evidence" value="ECO:0007669"/>
    <property type="project" value="TreeGrafter"/>
</dbReference>
<evidence type="ECO:0000256" key="8">
    <source>
        <dbReference type="ARBA" id="ARBA00023316"/>
    </source>
</evidence>
<dbReference type="Gene3D" id="2.40.440.10">
    <property type="entry name" value="L,D-transpeptidase catalytic domain-like"/>
    <property type="match status" value="1"/>
</dbReference>
<accession>A0A0B1Q4A5</accession>
<dbReference type="OrthoDB" id="8402157at2"/>
<feature type="chain" id="PRO_5002081194" description="L,D-TPase catalytic domain-containing protein" evidence="10">
    <location>
        <begin position="26"/>
        <end position="237"/>
    </location>
</feature>
<dbReference type="Pfam" id="PF03734">
    <property type="entry name" value="YkuD"/>
    <property type="match status" value="1"/>
</dbReference>
<keyword evidence="5" id="KW-0378">Hydrolase</keyword>
<keyword evidence="7 9" id="KW-0573">Peptidoglycan synthesis</keyword>
<dbReference type="PANTHER" id="PTHR30582">
    <property type="entry name" value="L,D-TRANSPEPTIDASE"/>
    <property type="match status" value="1"/>
</dbReference>
<dbReference type="InterPro" id="IPR050979">
    <property type="entry name" value="LD-transpeptidase"/>
</dbReference>
<evidence type="ECO:0000256" key="6">
    <source>
        <dbReference type="ARBA" id="ARBA00022960"/>
    </source>
</evidence>
<evidence type="ECO:0000256" key="5">
    <source>
        <dbReference type="ARBA" id="ARBA00022801"/>
    </source>
</evidence>
<dbReference type="UniPathway" id="UPA00219"/>
<dbReference type="InterPro" id="IPR005490">
    <property type="entry name" value="LD_TPept_cat_dom"/>
</dbReference>
<dbReference type="STRING" id="370622.LA66_03260"/>
<evidence type="ECO:0000256" key="3">
    <source>
        <dbReference type="ARBA" id="ARBA00022676"/>
    </source>
</evidence>
<dbReference type="GO" id="GO:0008360">
    <property type="term" value="P:regulation of cell shape"/>
    <property type="evidence" value="ECO:0007669"/>
    <property type="project" value="UniProtKB-UniRule"/>
</dbReference>
<dbReference type="GO" id="GO:0071972">
    <property type="term" value="F:peptidoglycan L,D-transpeptidase activity"/>
    <property type="evidence" value="ECO:0007669"/>
    <property type="project" value="TreeGrafter"/>
</dbReference>
<evidence type="ECO:0000259" key="11">
    <source>
        <dbReference type="PROSITE" id="PS52029"/>
    </source>
</evidence>